<dbReference type="Pfam" id="PF11127">
    <property type="entry name" value="YgaP-like_TM"/>
    <property type="match status" value="1"/>
</dbReference>
<organism evidence="3 4">
    <name type="scientific">Sphingobacterium humi</name>
    <dbReference type="NCBI Taxonomy" id="1796905"/>
    <lineage>
        <taxon>Bacteria</taxon>
        <taxon>Pseudomonadati</taxon>
        <taxon>Bacteroidota</taxon>
        <taxon>Sphingobacteriia</taxon>
        <taxon>Sphingobacteriales</taxon>
        <taxon>Sphingobacteriaceae</taxon>
        <taxon>Sphingobacterium</taxon>
    </lineage>
</organism>
<evidence type="ECO:0000313" key="3">
    <source>
        <dbReference type="EMBL" id="MVZ60783.1"/>
    </source>
</evidence>
<keyword evidence="4" id="KW-1185">Reference proteome</keyword>
<sequence>MRKNMGTADRVIRIGIAIIIAVLFFTEVITGSLGIILMVIAGILILSSLVAFCPLYYMFGLRTCKNKHMHEFKNDPNRQ</sequence>
<feature type="transmembrane region" description="Helical" evidence="1">
    <location>
        <begin position="12"/>
        <end position="29"/>
    </location>
</feature>
<keyword evidence="1" id="KW-1133">Transmembrane helix</keyword>
<evidence type="ECO:0000259" key="2">
    <source>
        <dbReference type="Pfam" id="PF11127"/>
    </source>
</evidence>
<evidence type="ECO:0000313" key="4">
    <source>
        <dbReference type="Proteomes" id="UP000435036"/>
    </source>
</evidence>
<reference evidence="3 4" key="1">
    <citation type="submission" date="2019-12" db="EMBL/GenBank/DDBJ databases">
        <authorList>
            <person name="Dong K."/>
        </authorList>
    </citation>
    <scope>NUCLEOTIDE SEQUENCE [LARGE SCALE GENOMIC DNA]</scope>
    <source>
        <strain evidence="3 4">JCM 31225</strain>
    </source>
</reference>
<evidence type="ECO:0000256" key="1">
    <source>
        <dbReference type="SAM" id="Phobius"/>
    </source>
</evidence>
<accession>A0A6N8KTL0</accession>
<feature type="transmembrane region" description="Helical" evidence="1">
    <location>
        <begin position="35"/>
        <end position="59"/>
    </location>
</feature>
<dbReference type="InterPro" id="IPR021309">
    <property type="entry name" value="YgaP-like_TM"/>
</dbReference>
<comment type="caution">
    <text evidence="3">The sequence shown here is derived from an EMBL/GenBank/DDBJ whole genome shotgun (WGS) entry which is preliminary data.</text>
</comment>
<dbReference type="AlphaFoldDB" id="A0A6N8KTL0"/>
<dbReference type="OrthoDB" id="9804804at2"/>
<gene>
    <name evidence="3" type="ORF">GQF63_01980</name>
</gene>
<dbReference type="Proteomes" id="UP000435036">
    <property type="component" value="Unassembled WGS sequence"/>
</dbReference>
<name>A0A6N8KTL0_9SPHI</name>
<keyword evidence="1" id="KW-0472">Membrane</keyword>
<dbReference type="EMBL" id="WSQA01000001">
    <property type="protein sequence ID" value="MVZ60783.1"/>
    <property type="molecule type" value="Genomic_DNA"/>
</dbReference>
<protein>
    <submittedName>
        <fullName evidence="3">DUF2892 domain-containing protein</fullName>
    </submittedName>
</protein>
<dbReference type="RefSeq" id="WP_160367408.1">
    <property type="nucleotide sequence ID" value="NZ_WSQA01000001.1"/>
</dbReference>
<feature type="domain" description="Inner membrane protein YgaP-like transmembrane" evidence="2">
    <location>
        <begin position="1"/>
        <end position="67"/>
    </location>
</feature>
<keyword evidence="1" id="KW-0812">Transmembrane</keyword>
<proteinExistence type="predicted"/>